<dbReference type="Proteomes" id="UP000678228">
    <property type="component" value="Unassembled WGS sequence"/>
</dbReference>
<accession>A0A940WUS3</accession>
<protein>
    <submittedName>
        <fullName evidence="1">Uncharacterized protein</fullName>
    </submittedName>
</protein>
<dbReference type="EMBL" id="JAGKSQ010000002">
    <property type="protein sequence ID" value="MBP3950857.1"/>
    <property type="molecule type" value="Genomic_DNA"/>
</dbReference>
<evidence type="ECO:0000313" key="1">
    <source>
        <dbReference type="EMBL" id="MBP3950857.1"/>
    </source>
</evidence>
<proteinExistence type="predicted"/>
<dbReference type="AlphaFoldDB" id="A0A940WUS3"/>
<gene>
    <name evidence="1" type="ORF">J7W16_06885</name>
</gene>
<comment type="caution">
    <text evidence="1">The sequence shown here is derived from an EMBL/GenBank/DDBJ whole genome shotgun (WGS) entry which is preliminary data.</text>
</comment>
<evidence type="ECO:0000313" key="2">
    <source>
        <dbReference type="Proteomes" id="UP000678228"/>
    </source>
</evidence>
<reference evidence="1" key="1">
    <citation type="submission" date="2021-03" db="EMBL/GenBank/DDBJ databases">
        <title>Bacillus suaedae sp. nov., isolated from Suaeda aralocaspica.</title>
        <authorList>
            <person name="Lei R.F.R."/>
        </authorList>
    </citation>
    <scope>NUCLEOTIDE SEQUENCE</scope>
    <source>
        <strain evidence="1">YZJH907-2</strain>
    </source>
</reference>
<keyword evidence="2" id="KW-1185">Reference proteome</keyword>
<dbReference type="InterPro" id="IPR058862">
    <property type="entry name" value="YgzA"/>
</dbReference>
<dbReference type="RefSeq" id="WP_210596531.1">
    <property type="nucleotide sequence ID" value="NZ_JAGKSQ010000002.1"/>
</dbReference>
<organism evidence="1 2">
    <name type="scientific">Halalkalibacter suaedae</name>
    <dbReference type="NCBI Taxonomy" id="2822140"/>
    <lineage>
        <taxon>Bacteria</taxon>
        <taxon>Bacillati</taxon>
        <taxon>Bacillota</taxon>
        <taxon>Bacilli</taxon>
        <taxon>Bacillales</taxon>
        <taxon>Bacillaceae</taxon>
        <taxon>Halalkalibacter</taxon>
    </lineage>
</organism>
<name>A0A940WUS3_9BACI</name>
<sequence length="67" mass="7852">MDLENKVAEELQRMMTQNLVPISTQEDINEISDQLRNHQITLSEVEQKDPFVVDSIHKAMDRINRSE</sequence>
<dbReference type="Pfam" id="PF25847">
    <property type="entry name" value="YgzA"/>
    <property type="match status" value="1"/>
</dbReference>